<protein>
    <submittedName>
        <fullName evidence="1">Uncharacterized protein</fullName>
    </submittedName>
</protein>
<organism evidence="1">
    <name type="scientific">marine sediment metagenome</name>
    <dbReference type="NCBI Taxonomy" id="412755"/>
    <lineage>
        <taxon>unclassified sequences</taxon>
        <taxon>metagenomes</taxon>
        <taxon>ecological metagenomes</taxon>
    </lineage>
</organism>
<comment type="caution">
    <text evidence="1">The sequence shown here is derived from an EMBL/GenBank/DDBJ whole genome shotgun (WGS) entry which is preliminary data.</text>
</comment>
<proteinExistence type="predicted"/>
<evidence type="ECO:0000313" key="1">
    <source>
        <dbReference type="EMBL" id="KKK74037.1"/>
    </source>
</evidence>
<sequence>EDTELYEFSTQHFDSDSHRLIKGD</sequence>
<dbReference type="AlphaFoldDB" id="A0A0F8XY61"/>
<gene>
    <name evidence="1" type="ORF">LCGC14_2887800</name>
</gene>
<accession>A0A0F8XY61</accession>
<feature type="non-terminal residue" evidence="1">
    <location>
        <position position="1"/>
    </location>
</feature>
<name>A0A0F8XY61_9ZZZZ</name>
<reference evidence="1" key="1">
    <citation type="journal article" date="2015" name="Nature">
        <title>Complex archaea that bridge the gap between prokaryotes and eukaryotes.</title>
        <authorList>
            <person name="Spang A."/>
            <person name="Saw J.H."/>
            <person name="Jorgensen S.L."/>
            <person name="Zaremba-Niedzwiedzka K."/>
            <person name="Martijn J."/>
            <person name="Lind A.E."/>
            <person name="van Eijk R."/>
            <person name="Schleper C."/>
            <person name="Guy L."/>
            <person name="Ettema T.J."/>
        </authorList>
    </citation>
    <scope>NUCLEOTIDE SEQUENCE</scope>
</reference>
<dbReference type="EMBL" id="LAZR01056509">
    <property type="protein sequence ID" value="KKK74037.1"/>
    <property type="molecule type" value="Genomic_DNA"/>
</dbReference>